<feature type="compositionally biased region" description="Polar residues" evidence="1">
    <location>
        <begin position="65"/>
        <end position="79"/>
    </location>
</feature>
<name>A0A6N6MHD5_9FLAO</name>
<sequence>MKKSFLSSLALAALLVSFTSCKDNAKADEASSSEDTTEEVVVVEEEVVVEEATEDTETEAEATPATGSTKVSGGSTDNVELTEDGSNGDVKDTETVEVVYSYTVMGKVLTGSKTFSGHQDEVEASVKKLEDSLTKIDPNLKISTK</sequence>
<dbReference type="PROSITE" id="PS51257">
    <property type="entry name" value="PROKAR_LIPOPROTEIN"/>
    <property type="match status" value="1"/>
</dbReference>
<dbReference type="EMBL" id="WAAT01000037">
    <property type="protein sequence ID" value="KAB1068380.1"/>
    <property type="molecule type" value="Genomic_DNA"/>
</dbReference>
<accession>A0A6N6MHD5</accession>
<evidence type="ECO:0000313" key="3">
    <source>
        <dbReference type="EMBL" id="KAB1068380.1"/>
    </source>
</evidence>
<evidence type="ECO:0000313" key="4">
    <source>
        <dbReference type="Proteomes" id="UP000441333"/>
    </source>
</evidence>
<dbReference type="AlphaFoldDB" id="A0A6N6MHD5"/>
<dbReference type="Proteomes" id="UP000441333">
    <property type="component" value="Unassembled WGS sequence"/>
</dbReference>
<feature type="region of interest" description="Disordered" evidence="1">
    <location>
        <begin position="50"/>
        <end position="92"/>
    </location>
</feature>
<protein>
    <submittedName>
        <fullName evidence="3">Uncharacterized protein</fullName>
    </submittedName>
</protein>
<dbReference type="RefSeq" id="WP_150938094.1">
    <property type="nucleotide sequence ID" value="NZ_WAAT01000037.1"/>
</dbReference>
<feature type="signal peptide" evidence="2">
    <location>
        <begin position="1"/>
        <end position="22"/>
    </location>
</feature>
<feature type="chain" id="PRO_5026742792" evidence="2">
    <location>
        <begin position="23"/>
        <end position="145"/>
    </location>
</feature>
<keyword evidence="4" id="KW-1185">Reference proteome</keyword>
<evidence type="ECO:0000256" key="2">
    <source>
        <dbReference type="SAM" id="SignalP"/>
    </source>
</evidence>
<evidence type="ECO:0000256" key="1">
    <source>
        <dbReference type="SAM" id="MobiDB-lite"/>
    </source>
</evidence>
<reference evidence="3 4" key="1">
    <citation type="submission" date="2019-09" db="EMBL/GenBank/DDBJ databases">
        <authorList>
            <person name="Cao W.R."/>
        </authorList>
    </citation>
    <scope>NUCLEOTIDE SEQUENCE [LARGE SCALE GENOMIC DNA]</scope>
    <source>
        <strain evidence="3 4">B1N29</strain>
    </source>
</reference>
<feature type="compositionally biased region" description="Acidic residues" evidence="1">
    <location>
        <begin position="50"/>
        <end position="60"/>
    </location>
</feature>
<comment type="caution">
    <text evidence="3">The sequence shown here is derived from an EMBL/GenBank/DDBJ whole genome shotgun (WGS) entry which is preliminary data.</text>
</comment>
<gene>
    <name evidence="3" type="ORF">F6U93_06680</name>
</gene>
<organism evidence="3 4">
    <name type="scientific">Pseudotamlana haliotis</name>
    <dbReference type="NCBI Taxonomy" id="2614804"/>
    <lineage>
        <taxon>Bacteria</taxon>
        <taxon>Pseudomonadati</taxon>
        <taxon>Bacteroidota</taxon>
        <taxon>Flavobacteriia</taxon>
        <taxon>Flavobacteriales</taxon>
        <taxon>Flavobacteriaceae</taxon>
        <taxon>Pseudotamlana</taxon>
    </lineage>
</organism>
<proteinExistence type="predicted"/>
<keyword evidence="2" id="KW-0732">Signal</keyword>